<dbReference type="AlphaFoldDB" id="W1VGV6"/>
<dbReference type="Proteomes" id="UP000018852">
    <property type="component" value="Unassembled WGS sequence"/>
</dbReference>
<accession>W1VGV6</accession>
<feature type="non-terminal residue" evidence="2">
    <location>
        <position position="25"/>
    </location>
</feature>
<feature type="region of interest" description="Disordered" evidence="1">
    <location>
        <begin position="1"/>
        <end position="25"/>
    </location>
</feature>
<feature type="compositionally biased region" description="Basic and acidic residues" evidence="1">
    <location>
        <begin position="12"/>
        <end position="25"/>
    </location>
</feature>
<proteinExistence type="predicted"/>
<organism evidence="2 3">
    <name type="scientific">Actinomyces urogenitalis DORA_12</name>
    <dbReference type="NCBI Taxonomy" id="1403939"/>
    <lineage>
        <taxon>Bacteria</taxon>
        <taxon>Bacillati</taxon>
        <taxon>Actinomycetota</taxon>
        <taxon>Actinomycetes</taxon>
        <taxon>Actinomycetales</taxon>
        <taxon>Actinomycetaceae</taxon>
        <taxon>Actinomyces</taxon>
    </lineage>
</organism>
<gene>
    <name evidence="2" type="ORF">Q605_AUC00748G0001</name>
</gene>
<name>W1VGV6_9ACTO</name>
<sequence>MTVTVRRVMVIQRDRGDKPVPPHRK</sequence>
<reference evidence="2 3" key="1">
    <citation type="submission" date="2013-12" db="EMBL/GenBank/DDBJ databases">
        <title>A Varibaculum cambriense genome reconstructed from a premature infant gut community with otherwise low bacterial novelty that shifts toward anaerobic metabolism during the third week of life.</title>
        <authorList>
            <person name="Brown C.T."/>
            <person name="Sharon I."/>
            <person name="Thomas B.C."/>
            <person name="Castelle C.J."/>
            <person name="Morowitz M.J."/>
            <person name="Banfield J.F."/>
        </authorList>
    </citation>
    <scope>NUCLEOTIDE SEQUENCE [LARGE SCALE GENOMIC DNA]</scope>
    <source>
        <strain evidence="3">DORA_12</strain>
    </source>
</reference>
<comment type="caution">
    <text evidence="2">The sequence shown here is derived from an EMBL/GenBank/DDBJ whole genome shotgun (WGS) entry which is preliminary data.</text>
</comment>
<evidence type="ECO:0000313" key="3">
    <source>
        <dbReference type="Proteomes" id="UP000018852"/>
    </source>
</evidence>
<evidence type="ECO:0000313" key="2">
    <source>
        <dbReference type="EMBL" id="ETJ04085.1"/>
    </source>
</evidence>
<dbReference type="EMBL" id="AZLV01000748">
    <property type="protein sequence ID" value="ETJ04085.1"/>
    <property type="molecule type" value="Genomic_DNA"/>
</dbReference>
<evidence type="ECO:0000256" key="1">
    <source>
        <dbReference type="SAM" id="MobiDB-lite"/>
    </source>
</evidence>
<protein>
    <submittedName>
        <fullName evidence="2">Uncharacterized protein</fullName>
    </submittedName>
</protein>